<keyword evidence="3" id="KW-1185">Reference proteome</keyword>
<gene>
    <name evidence="2" type="ORF">DKX38_023551</name>
</gene>
<proteinExistence type="inferred from homology"/>
<evidence type="ECO:0000313" key="3">
    <source>
        <dbReference type="Proteomes" id="UP000326939"/>
    </source>
</evidence>
<organism evidence="2 3">
    <name type="scientific">Salix brachista</name>
    <dbReference type="NCBI Taxonomy" id="2182728"/>
    <lineage>
        <taxon>Eukaryota</taxon>
        <taxon>Viridiplantae</taxon>
        <taxon>Streptophyta</taxon>
        <taxon>Embryophyta</taxon>
        <taxon>Tracheophyta</taxon>
        <taxon>Spermatophyta</taxon>
        <taxon>Magnoliopsida</taxon>
        <taxon>eudicotyledons</taxon>
        <taxon>Gunneridae</taxon>
        <taxon>Pentapetalae</taxon>
        <taxon>rosids</taxon>
        <taxon>fabids</taxon>
        <taxon>Malpighiales</taxon>
        <taxon>Salicaceae</taxon>
        <taxon>Saliceae</taxon>
        <taxon>Salix</taxon>
    </lineage>
</organism>
<accession>A0A5N5JK36</accession>
<dbReference type="PANTHER" id="PTHR48104">
    <property type="entry name" value="METACASPASE-4"/>
    <property type="match status" value="1"/>
</dbReference>
<dbReference type="GO" id="GO:0005737">
    <property type="term" value="C:cytoplasm"/>
    <property type="evidence" value="ECO:0007669"/>
    <property type="project" value="TreeGrafter"/>
</dbReference>
<sequence>MFLFMHHLSCYCNYPCKDEAPIATKSSHPSPPPFATISTRPILNSRCNCKLRLQETNMWYCGAWKISGLDGGGGVAETAPLLTDAPGSVVLPTGANIKRELGHMIEQAEAGEVLAMHSGRMGLLRPAILISLLEQIGFSHNPKAIAYESILQHITSLTNTNKSDLGTHSLEFFGSDASLKYRLPPLEWDLFDSLKPDEGILQSGCQANETSADMNPNEGGGKAYEAFSNAVQIVLRQHSGQLSNKRLVKMAREVLQAQGFEQMLILLSCGSLDSRLSAIRGSRPCASSQIIDRP</sequence>
<comment type="caution">
    <text evidence="2">The sequence shown here is derived from an EMBL/GenBank/DDBJ whole genome shotgun (WGS) entry which is preliminary data.</text>
</comment>
<reference evidence="3" key="1">
    <citation type="journal article" date="2019" name="Gigascience">
        <title>De novo genome assembly of the endangered Acer yangbiense, a plant species with extremely small populations endemic to Yunnan Province, China.</title>
        <authorList>
            <person name="Yang J."/>
            <person name="Wariss H.M."/>
            <person name="Tao L."/>
            <person name="Zhang R."/>
            <person name="Yun Q."/>
            <person name="Hollingsworth P."/>
            <person name="Dao Z."/>
            <person name="Luo G."/>
            <person name="Guo H."/>
            <person name="Ma Y."/>
            <person name="Sun W."/>
        </authorList>
    </citation>
    <scope>NUCLEOTIDE SEQUENCE [LARGE SCALE GENOMIC DNA]</scope>
    <source>
        <strain evidence="3">cv. br00</strain>
    </source>
</reference>
<dbReference type="InterPro" id="IPR050452">
    <property type="entry name" value="Metacaspase"/>
</dbReference>
<dbReference type="PANTHER" id="PTHR48104:SF7">
    <property type="entry name" value="METACASPASE-9"/>
    <property type="match status" value="1"/>
</dbReference>
<dbReference type="Proteomes" id="UP000326939">
    <property type="component" value="Chromosome 16"/>
</dbReference>
<dbReference type="GO" id="GO:0006508">
    <property type="term" value="P:proteolysis"/>
    <property type="evidence" value="ECO:0007669"/>
    <property type="project" value="TreeGrafter"/>
</dbReference>
<dbReference type="AlphaFoldDB" id="A0A5N5JK36"/>
<dbReference type="Gene3D" id="3.40.50.12660">
    <property type="match status" value="1"/>
</dbReference>
<comment type="similarity">
    <text evidence="1">Belongs to the peptidase C14B family.</text>
</comment>
<evidence type="ECO:0000256" key="1">
    <source>
        <dbReference type="ARBA" id="ARBA00009005"/>
    </source>
</evidence>
<dbReference type="EMBL" id="VDCV01000016">
    <property type="protein sequence ID" value="KAB5519232.1"/>
    <property type="molecule type" value="Genomic_DNA"/>
</dbReference>
<protein>
    <submittedName>
        <fullName evidence="2">Uncharacterized protein</fullName>
    </submittedName>
</protein>
<dbReference type="GO" id="GO:0004197">
    <property type="term" value="F:cysteine-type endopeptidase activity"/>
    <property type="evidence" value="ECO:0007669"/>
    <property type="project" value="TreeGrafter"/>
</dbReference>
<evidence type="ECO:0000313" key="2">
    <source>
        <dbReference type="EMBL" id="KAB5519232.1"/>
    </source>
</evidence>
<name>A0A5N5JK36_9ROSI</name>